<evidence type="ECO:0000256" key="2">
    <source>
        <dbReference type="ARBA" id="ARBA00022692"/>
    </source>
</evidence>
<keyword evidence="2" id="KW-0812">Transmembrane</keyword>
<keyword evidence="10" id="KW-1185">Reference proteome</keyword>
<dbReference type="GO" id="GO:0033691">
    <property type="term" value="F:sialic acid binding"/>
    <property type="evidence" value="ECO:0007669"/>
    <property type="project" value="TreeGrafter"/>
</dbReference>
<keyword evidence="6" id="KW-0472">Membrane</keyword>
<comment type="subcellular location">
    <subcellularLocation>
        <location evidence="1">Membrane</location>
        <topology evidence="1">Single-pass membrane protein</topology>
    </subcellularLocation>
</comment>
<evidence type="ECO:0000256" key="6">
    <source>
        <dbReference type="ARBA" id="ARBA00023136"/>
    </source>
</evidence>
<dbReference type="Proteomes" id="UP000694580">
    <property type="component" value="Chromosome 5"/>
</dbReference>
<dbReference type="GeneTree" id="ENSGT00940000177691"/>
<feature type="domain" description="Ig-like" evidence="8">
    <location>
        <begin position="30"/>
        <end position="152"/>
    </location>
</feature>
<dbReference type="Pfam" id="PF13895">
    <property type="entry name" value="Ig_2"/>
    <property type="match status" value="1"/>
</dbReference>
<dbReference type="InterPro" id="IPR036179">
    <property type="entry name" value="Ig-like_dom_sf"/>
</dbReference>
<dbReference type="Gene3D" id="2.60.40.10">
    <property type="entry name" value="Immunoglobulins"/>
    <property type="match status" value="3"/>
</dbReference>
<accession>A0AAY4ESN9</accession>
<evidence type="ECO:0000259" key="8">
    <source>
        <dbReference type="PROSITE" id="PS50835"/>
    </source>
</evidence>
<comment type="similarity">
    <text evidence="7">Belongs to the immunoglobulin superfamily. SIGLEC (sialic acid binding Ig-like lectin) family.</text>
</comment>
<dbReference type="PROSITE" id="PS50835">
    <property type="entry name" value="IG_LIKE"/>
    <property type="match status" value="2"/>
</dbReference>
<dbReference type="SMART" id="SM00409">
    <property type="entry name" value="IG"/>
    <property type="match status" value="2"/>
</dbReference>
<dbReference type="PANTHER" id="PTHR12035:SF125">
    <property type="entry name" value="SIALIC ACID-BINDING IG-LIKE LECTIN 5"/>
    <property type="match status" value="1"/>
</dbReference>
<dbReference type="Pfam" id="PF24518">
    <property type="entry name" value="Ig_CD22"/>
    <property type="match status" value="1"/>
</dbReference>
<dbReference type="SUPFAM" id="SSF48726">
    <property type="entry name" value="Immunoglobulin"/>
    <property type="match status" value="2"/>
</dbReference>
<dbReference type="InterPro" id="IPR003599">
    <property type="entry name" value="Ig_sub"/>
</dbReference>
<reference evidence="9" key="2">
    <citation type="submission" date="2025-08" db="UniProtKB">
        <authorList>
            <consortium name="Ensembl"/>
        </authorList>
    </citation>
    <scope>IDENTIFICATION</scope>
</reference>
<dbReference type="AlphaFoldDB" id="A0AAY4ESN9"/>
<keyword evidence="4" id="KW-0130">Cell adhesion</keyword>
<feature type="domain" description="Ig-like" evidence="8">
    <location>
        <begin position="247"/>
        <end position="330"/>
    </location>
</feature>
<gene>
    <name evidence="9" type="primary">LSAMP</name>
</gene>
<dbReference type="InterPro" id="IPR007110">
    <property type="entry name" value="Ig-like_dom"/>
</dbReference>
<dbReference type="PANTHER" id="PTHR12035">
    <property type="entry name" value="SIALIC ACID BINDING IMMUNOGLOBULIN-LIKE LECTIN"/>
    <property type="match status" value="1"/>
</dbReference>
<evidence type="ECO:0000256" key="1">
    <source>
        <dbReference type="ARBA" id="ARBA00004167"/>
    </source>
</evidence>
<keyword evidence="5" id="KW-1133">Transmembrane helix</keyword>
<keyword evidence="3" id="KW-0430">Lectin</keyword>
<sequence>MLVTFILVRHYSDSSSTLTFNIPDFHVILPLIRLNADCVTQLEGKKSATAKAGSCVTIRCTVSATGRSPYDTEYWIKDWVWTNNTHIGIIVRSNTAVHPVAQEYDGRTALVDSHSCSLQICNLQKTDEGYYSFRVSRSKYNPCQVETKPSVIVLENEDVNLECSTSAACESAPEWLTSGLDPRFKSPPNSSKSNKTSVLEFRADQQDDGRVLSCQPRGNQDGFLVRTVPHLWSEVNHAYPVSSADRPHNLNLIMNSSITEFQMLVIICTVKSNPTARLTLLRDGAIPQKLYSTYNNSLQFELKVSFTHAGCYTCVAENSEGKNNVTKVLNVNCKQKVNKTKQFFHSQSLCPRTLGSILGTGERVKP</sequence>
<dbReference type="GO" id="GO:0007155">
    <property type="term" value="P:cell adhesion"/>
    <property type="evidence" value="ECO:0007669"/>
    <property type="project" value="UniProtKB-KW"/>
</dbReference>
<dbReference type="InterPro" id="IPR056386">
    <property type="entry name" value="Ig_CD22"/>
</dbReference>
<dbReference type="InterPro" id="IPR013783">
    <property type="entry name" value="Ig-like_fold"/>
</dbReference>
<protein>
    <recommendedName>
        <fullName evidence="8">Ig-like domain-containing protein</fullName>
    </recommendedName>
</protein>
<organism evidence="9 10">
    <name type="scientific">Denticeps clupeoides</name>
    <name type="common">denticle herring</name>
    <dbReference type="NCBI Taxonomy" id="299321"/>
    <lineage>
        <taxon>Eukaryota</taxon>
        <taxon>Metazoa</taxon>
        <taxon>Chordata</taxon>
        <taxon>Craniata</taxon>
        <taxon>Vertebrata</taxon>
        <taxon>Euteleostomi</taxon>
        <taxon>Actinopterygii</taxon>
        <taxon>Neopterygii</taxon>
        <taxon>Teleostei</taxon>
        <taxon>Clupei</taxon>
        <taxon>Clupeiformes</taxon>
        <taxon>Denticipitoidei</taxon>
        <taxon>Denticipitidae</taxon>
        <taxon>Denticeps</taxon>
    </lineage>
</organism>
<dbReference type="InterPro" id="IPR051036">
    <property type="entry name" value="SIGLEC"/>
</dbReference>
<evidence type="ECO:0000256" key="5">
    <source>
        <dbReference type="ARBA" id="ARBA00022989"/>
    </source>
</evidence>
<reference evidence="9" key="3">
    <citation type="submission" date="2025-09" db="UniProtKB">
        <authorList>
            <consortium name="Ensembl"/>
        </authorList>
    </citation>
    <scope>IDENTIFICATION</scope>
</reference>
<name>A0AAY4ESN9_9TELE</name>
<evidence type="ECO:0000256" key="7">
    <source>
        <dbReference type="ARBA" id="ARBA00038361"/>
    </source>
</evidence>
<evidence type="ECO:0000313" key="9">
    <source>
        <dbReference type="Ensembl" id="ENSDCDP00010060236.1"/>
    </source>
</evidence>
<evidence type="ECO:0000256" key="4">
    <source>
        <dbReference type="ARBA" id="ARBA00022889"/>
    </source>
</evidence>
<reference evidence="9 10" key="1">
    <citation type="submission" date="2020-06" db="EMBL/GenBank/DDBJ databases">
        <authorList>
            <consortium name="Wellcome Sanger Institute Data Sharing"/>
        </authorList>
    </citation>
    <scope>NUCLEOTIDE SEQUENCE [LARGE SCALE GENOMIC DNA]</scope>
</reference>
<evidence type="ECO:0000313" key="10">
    <source>
        <dbReference type="Proteomes" id="UP000694580"/>
    </source>
</evidence>
<dbReference type="GO" id="GO:0005886">
    <property type="term" value="C:plasma membrane"/>
    <property type="evidence" value="ECO:0007669"/>
    <property type="project" value="TreeGrafter"/>
</dbReference>
<dbReference type="Ensembl" id="ENSDCDT00010070974.1">
    <property type="protein sequence ID" value="ENSDCDP00010060236.1"/>
    <property type="gene ID" value="ENSDCDG00010033524.1"/>
</dbReference>
<evidence type="ECO:0000256" key="3">
    <source>
        <dbReference type="ARBA" id="ARBA00022734"/>
    </source>
</evidence>
<proteinExistence type="inferred from homology"/>
<dbReference type="GO" id="GO:0030246">
    <property type="term" value="F:carbohydrate binding"/>
    <property type="evidence" value="ECO:0007669"/>
    <property type="project" value="UniProtKB-KW"/>
</dbReference>